<keyword evidence="3 6" id="KW-0812">Transmembrane</keyword>
<evidence type="ECO:0000313" key="7">
    <source>
        <dbReference type="EMBL" id="GCB73796.1"/>
    </source>
</evidence>
<sequence>HSGELCDDLPEHMPDVSSTATLLNTLESDITTTTSILISSSVTTEDDTKLNFPLKDQDITDDNPSEKKGPLHTGVVVGIVLAVIAIAVIILGIIYVSSHPLSPAALFFIERRSHRWPAMKFRNNAGHPTYTEVEPMGNDKEGFLEAEQC</sequence>
<dbReference type="InterPro" id="IPR031152">
    <property type="entry name" value="PLXDC"/>
</dbReference>
<reference evidence="7 8" key="1">
    <citation type="journal article" date="2018" name="Nat. Ecol. Evol.">
        <title>Shark genomes provide insights into elasmobranch evolution and the origin of vertebrates.</title>
        <authorList>
            <person name="Hara Y"/>
            <person name="Yamaguchi K"/>
            <person name="Onimaru K"/>
            <person name="Kadota M"/>
            <person name="Koyanagi M"/>
            <person name="Keeley SD"/>
            <person name="Tatsumi K"/>
            <person name="Tanaka K"/>
            <person name="Motone F"/>
            <person name="Kageyama Y"/>
            <person name="Nozu R"/>
            <person name="Adachi N"/>
            <person name="Nishimura O"/>
            <person name="Nakagawa R"/>
            <person name="Tanegashima C"/>
            <person name="Kiyatake I"/>
            <person name="Matsumoto R"/>
            <person name="Murakumo K"/>
            <person name="Nishida K"/>
            <person name="Terakita A"/>
            <person name="Kuratani S"/>
            <person name="Sato K"/>
            <person name="Hyodo S Kuraku.S."/>
        </authorList>
    </citation>
    <scope>NUCLEOTIDE SEQUENCE [LARGE SCALE GENOMIC DNA]</scope>
</reference>
<dbReference type="PANTHER" id="PTHR13055">
    <property type="entry name" value="TUMOR ENDOTHELIAL MARKER 7 RELATED"/>
    <property type="match status" value="1"/>
</dbReference>
<comment type="similarity">
    <text evidence="2">Belongs to the plexin family.</text>
</comment>
<evidence type="ECO:0000256" key="6">
    <source>
        <dbReference type="SAM" id="Phobius"/>
    </source>
</evidence>
<evidence type="ECO:0000256" key="5">
    <source>
        <dbReference type="ARBA" id="ARBA00022989"/>
    </source>
</evidence>
<keyword evidence="6" id="KW-0472">Membrane</keyword>
<comment type="subcellular location">
    <subcellularLocation>
        <location evidence="1">Membrane</location>
        <topology evidence="1">Single-pass type I membrane protein</topology>
    </subcellularLocation>
</comment>
<comment type="caution">
    <text evidence="7">The sequence shown here is derived from an EMBL/GenBank/DDBJ whole genome shotgun (WGS) entry which is preliminary data.</text>
</comment>
<feature type="non-terminal residue" evidence="7">
    <location>
        <position position="1"/>
    </location>
</feature>
<dbReference type="PANTHER" id="PTHR13055:SF12">
    <property type="entry name" value="LD40707P"/>
    <property type="match status" value="1"/>
</dbReference>
<dbReference type="GO" id="GO:0016020">
    <property type="term" value="C:membrane"/>
    <property type="evidence" value="ECO:0007669"/>
    <property type="project" value="UniProtKB-SubCell"/>
</dbReference>
<keyword evidence="8" id="KW-1185">Reference proteome</keyword>
<organism evidence="7 8">
    <name type="scientific">Scyliorhinus torazame</name>
    <name type="common">Cloudy catshark</name>
    <name type="synonym">Catulus torazame</name>
    <dbReference type="NCBI Taxonomy" id="75743"/>
    <lineage>
        <taxon>Eukaryota</taxon>
        <taxon>Metazoa</taxon>
        <taxon>Chordata</taxon>
        <taxon>Craniata</taxon>
        <taxon>Vertebrata</taxon>
        <taxon>Chondrichthyes</taxon>
        <taxon>Elasmobranchii</taxon>
        <taxon>Galeomorphii</taxon>
        <taxon>Galeoidea</taxon>
        <taxon>Carcharhiniformes</taxon>
        <taxon>Scyliorhinidae</taxon>
        <taxon>Scyliorhinus</taxon>
    </lineage>
</organism>
<evidence type="ECO:0000313" key="8">
    <source>
        <dbReference type="Proteomes" id="UP000288216"/>
    </source>
</evidence>
<gene>
    <name evidence="7" type="ORF">scyTo_0002878</name>
</gene>
<name>A0A401PKY6_SCYTO</name>
<keyword evidence="4" id="KW-0732">Signal</keyword>
<dbReference type="EMBL" id="BFAA01000747">
    <property type="protein sequence ID" value="GCB73796.1"/>
    <property type="molecule type" value="Genomic_DNA"/>
</dbReference>
<evidence type="ECO:0000256" key="1">
    <source>
        <dbReference type="ARBA" id="ARBA00004479"/>
    </source>
</evidence>
<proteinExistence type="inferred from homology"/>
<dbReference type="Proteomes" id="UP000288216">
    <property type="component" value="Unassembled WGS sequence"/>
</dbReference>
<dbReference type="OrthoDB" id="6285106at2759"/>
<evidence type="ECO:0000256" key="2">
    <source>
        <dbReference type="ARBA" id="ARBA00010297"/>
    </source>
</evidence>
<accession>A0A401PKY6</accession>
<feature type="transmembrane region" description="Helical" evidence="6">
    <location>
        <begin position="75"/>
        <end position="96"/>
    </location>
</feature>
<protein>
    <submittedName>
        <fullName evidence="7">Uncharacterized protein</fullName>
    </submittedName>
</protein>
<dbReference type="AlphaFoldDB" id="A0A401PKY6"/>
<keyword evidence="5 6" id="KW-1133">Transmembrane helix</keyword>
<dbReference type="STRING" id="75743.A0A401PKY6"/>
<evidence type="ECO:0000256" key="3">
    <source>
        <dbReference type="ARBA" id="ARBA00022692"/>
    </source>
</evidence>
<evidence type="ECO:0000256" key="4">
    <source>
        <dbReference type="ARBA" id="ARBA00022729"/>
    </source>
</evidence>